<dbReference type="RefSeq" id="WP_067030977.1">
    <property type="nucleotide sequence ID" value="NZ_FLRA01000002.1"/>
</dbReference>
<keyword evidence="3" id="KW-1185">Reference proteome</keyword>
<accession>A0A1C3JM73</accession>
<gene>
    <name evidence="1" type="ORF">MGA5115_00383</name>
    <name evidence="2" type="ORF">MGA5116_01944</name>
</gene>
<name>A0A1C3JM73_9GAMM</name>
<dbReference type="EMBL" id="FLRA01000002">
    <property type="protein sequence ID" value="SBT16303.1"/>
    <property type="molecule type" value="Genomic_DNA"/>
</dbReference>
<dbReference type="Proteomes" id="UP000092871">
    <property type="component" value="Unassembled WGS sequence"/>
</dbReference>
<evidence type="ECO:0000313" key="4">
    <source>
        <dbReference type="Proteomes" id="UP000092871"/>
    </source>
</evidence>
<evidence type="ECO:0000313" key="2">
    <source>
        <dbReference type="EMBL" id="SBT21351.1"/>
    </source>
</evidence>
<dbReference type="AlphaFoldDB" id="A0A1C3JM73"/>
<dbReference type="Proteomes" id="UP000092840">
    <property type="component" value="Unassembled WGS sequence"/>
</dbReference>
<reference evidence="2 3" key="2">
    <citation type="submission" date="2016-06" db="EMBL/GenBank/DDBJ databases">
        <authorList>
            <person name="Rodrigo-Torres L."/>
            <person name="Arahal D.R."/>
        </authorList>
    </citation>
    <scope>NUCLEOTIDE SEQUENCE [LARGE SCALE GENOMIC DNA]</scope>
    <source>
        <strain evidence="2 3">CECT 5116</strain>
    </source>
</reference>
<sequence>MLTTLKERALESLSQTPSLEVSTHLDTLSELIFAIAPTATILSEKGFEVFYLLEDWAFALVPHQHNLSLYHASDLDISSFCERLKNVHLGDHCILFDDLDSVNLNVLVELLALLKVDMVRKHQLDQALH</sequence>
<protein>
    <submittedName>
        <fullName evidence="1">Uncharacterized protein</fullName>
    </submittedName>
</protein>
<reference evidence="1 4" key="1">
    <citation type="submission" date="2016-06" db="EMBL/GenBank/DDBJ databases">
        <authorList>
            <person name="Kjaerup R.B."/>
            <person name="Dalgaard T.S."/>
            <person name="Juul-Madsen H.R."/>
        </authorList>
    </citation>
    <scope>NUCLEOTIDE SEQUENCE [LARGE SCALE GENOMIC DNA]</scope>
    <source>
        <strain evidence="1 4">CECT 5115</strain>
    </source>
</reference>
<evidence type="ECO:0000313" key="3">
    <source>
        <dbReference type="Proteomes" id="UP000092840"/>
    </source>
</evidence>
<dbReference type="OrthoDB" id="6106109at2"/>
<organism evidence="1 4">
    <name type="scientific">Marinomonas gallaica</name>
    <dbReference type="NCBI Taxonomy" id="1806667"/>
    <lineage>
        <taxon>Bacteria</taxon>
        <taxon>Pseudomonadati</taxon>
        <taxon>Pseudomonadota</taxon>
        <taxon>Gammaproteobacteria</taxon>
        <taxon>Oceanospirillales</taxon>
        <taxon>Oceanospirillaceae</taxon>
        <taxon>Marinomonas</taxon>
    </lineage>
</organism>
<dbReference type="EMBL" id="FLRB01000012">
    <property type="protein sequence ID" value="SBT21351.1"/>
    <property type="molecule type" value="Genomic_DNA"/>
</dbReference>
<proteinExistence type="predicted"/>
<evidence type="ECO:0000313" key="1">
    <source>
        <dbReference type="EMBL" id="SBT16303.1"/>
    </source>
</evidence>